<evidence type="ECO:0000256" key="1">
    <source>
        <dbReference type="SAM" id="Phobius"/>
    </source>
</evidence>
<sequence length="325" mass="36559">MSKFEKIFWLTIIILTVIFIILQTLATLNKSQSDAPKEALDSVIIGINLDKADNNISLNIKQEIASINSAIDINIDNIFASVQKNIDPFLDFHYSVVGEYIELGAMATDRINETIQKKLFGADFQNSVKEAFKKIDIKYDESINSHIQMIHESATLNIDYKLNNEILSRLENDISSFTSMQEGKLSLILGAKLIPKIAQAISTKIALKASSKFLLKSSTKAGAKYATTGTAALAGTTCGPFVWICSPLLAITAWFSTDAIVINIDEYYNRDEFKREILEVINEQKSILKDNAKLEYKHSFEELSKNIRLKYKNTAIKKLKIKEQF</sequence>
<dbReference type="KEGG" id="tdn:Suden_0249"/>
<dbReference type="eggNOG" id="ENOG503395U">
    <property type="taxonomic scope" value="Bacteria"/>
</dbReference>
<keyword evidence="3" id="KW-1185">Reference proteome</keyword>
<organism evidence="2 3">
    <name type="scientific">Sulfurimonas denitrificans (strain ATCC 33889 / DSM 1251)</name>
    <name type="common">Thiomicrospira denitrificans (strain ATCC 33889 / DSM 1251)</name>
    <dbReference type="NCBI Taxonomy" id="326298"/>
    <lineage>
        <taxon>Bacteria</taxon>
        <taxon>Pseudomonadati</taxon>
        <taxon>Campylobacterota</taxon>
        <taxon>Epsilonproteobacteria</taxon>
        <taxon>Campylobacterales</taxon>
        <taxon>Sulfurimonadaceae</taxon>
        <taxon>Sulfurimonas</taxon>
    </lineage>
</organism>
<reference evidence="2 3" key="1">
    <citation type="journal article" date="2008" name="Appl. Environ. Microbiol.">
        <title>Genome of the epsilonproteobacterial chemolithoautotroph Sulfurimonas denitrificans.</title>
        <authorList>
            <person name="Sievert S.M."/>
            <person name="Scott K.M."/>
            <person name="Klotz M.G."/>
            <person name="Chain P.S.G."/>
            <person name="Hauser L.J."/>
            <person name="Hemp J."/>
            <person name="Huegler M."/>
            <person name="Land M."/>
            <person name="Lapidus A."/>
            <person name="Larimer F.W."/>
            <person name="Lucas S."/>
            <person name="Malfatti S.A."/>
            <person name="Meyer F."/>
            <person name="Paulsen I.T."/>
            <person name="Ren Q."/>
            <person name="Simon J."/>
            <person name="Bailey K."/>
            <person name="Diaz E."/>
            <person name="Fitzpatrick K.A."/>
            <person name="Glover B."/>
            <person name="Gwatney N."/>
            <person name="Korajkic A."/>
            <person name="Long A."/>
            <person name="Mobberley J.M."/>
            <person name="Pantry S.N."/>
            <person name="Pazder G."/>
            <person name="Peterson S."/>
            <person name="Quintanilla J.D."/>
            <person name="Sprinkle R."/>
            <person name="Stephens J."/>
            <person name="Thomas P."/>
            <person name="Vaughn R."/>
            <person name="Weber M.J."/>
            <person name="Wooten L.L."/>
        </authorList>
    </citation>
    <scope>NUCLEOTIDE SEQUENCE [LARGE SCALE GENOMIC DNA]</scope>
    <source>
        <strain evidence="3">ATCC 33889 / DSM 1251</strain>
    </source>
</reference>
<dbReference type="STRING" id="326298.Suden_0249"/>
<protein>
    <submittedName>
        <fullName evidence="2">Uncharacterized protein</fullName>
    </submittedName>
</protein>
<dbReference type="AlphaFoldDB" id="Q30U01"/>
<name>Q30U01_SULDN</name>
<dbReference type="Proteomes" id="UP000002714">
    <property type="component" value="Chromosome"/>
</dbReference>
<proteinExistence type="predicted"/>
<evidence type="ECO:0000313" key="3">
    <source>
        <dbReference type="Proteomes" id="UP000002714"/>
    </source>
</evidence>
<keyword evidence="1" id="KW-0472">Membrane</keyword>
<feature type="transmembrane region" description="Helical" evidence="1">
    <location>
        <begin position="7"/>
        <end position="26"/>
    </location>
</feature>
<evidence type="ECO:0000313" key="2">
    <source>
        <dbReference type="EMBL" id="ABB43530.1"/>
    </source>
</evidence>
<dbReference type="HOGENOM" id="CLU_064920_0_0_7"/>
<keyword evidence="1" id="KW-1133">Transmembrane helix</keyword>
<gene>
    <name evidence="2" type="ordered locus">Suden_0249</name>
</gene>
<keyword evidence="1" id="KW-0812">Transmembrane</keyword>
<accession>Q30U01</accession>
<dbReference type="EMBL" id="CP000153">
    <property type="protein sequence ID" value="ABB43530.1"/>
    <property type="molecule type" value="Genomic_DNA"/>
</dbReference>